<protein>
    <submittedName>
        <fullName evidence="1">Uncharacterized protein</fullName>
    </submittedName>
</protein>
<comment type="caution">
    <text evidence="1">The sequence shown here is derived from an EMBL/GenBank/DDBJ whole genome shotgun (WGS) entry which is preliminary data.</text>
</comment>
<evidence type="ECO:0000313" key="2">
    <source>
        <dbReference type="Proteomes" id="UP001205920"/>
    </source>
</evidence>
<evidence type="ECO:0000313" key="1">
    <source>
        <dbReference type="EMBL" id="MCO6394898.1"/>
    </source>
</evidence>
<accession>A0AAW5HXD3</accession>
<dbReference type="Proteomes" id="UP001205920">
    <property type="component" value="Unassembled WGS sequence"/>
</dbReference>
<gene>
    <name evidence="1" type="ORF">JMN37_07925</name>
</gene>
<reference evidence="1 2" key="1">
    <citation type="submission" date="2021-01" db="EMBL/GenBank/DDBJ databases">
        <title>Identification and Characterization of Corynebacterium sp.</title>
        <authorList>
            <person name="Luo Q."/>
            <person name="Qu P."/>
            <person name="Chen Q."/>
        </authorList>
    </citation>
    <scope>NUCLEOTIDE SEQUENCE [LARGE SCALE GENOMIC DNA]</scope>
    <source>
        <strain evidence="1 2">MC-18</strain>
    </source>
</reference>
<name>A0AAW5HXD3_9CORY</name>
<dbReference type="RefSeq" id="WP_252931595.1">
    <property type="nucleotide sequence ID" value="NZ_JAEUWV010000011.1"/>
</dbReference>
<proteinExistence type="predicted"/>
<dbReference type="EMBL" id="JAEUWV010000011">
    <property type="protein sequence ID" value="MCO6394898.1"/>
    <property type="molecule type" value="Genomic_DNA"/>
</dbReference>
<sequence length="81" mass="8731">MHLSTTVPSLARSHRVARTSLPRAELRDSASAAALRSLGDRAQSLFDASTTALNAHLESIASFADDCIRCDTRLAEALRHV</sequence>
<organism evidence="1 2">
    <name type="scientific">Corynebacterium lipophilum</name>
    <dbReference type="NCBI Taxonomy" id="2804918"/>
    <lineage>
        <taxon>Bacteria</taxon>
        <taxon>Bacillati</taxon>
        <taxon>Actinomycetota</taxon>
        <taxon>Actinomycetes</taxon>
        <taxon>Mycobacteriales</taxon>
        <taxon>Corynebacteriaceae</taxon>
        <taxon>Corynebacterium</taxon>
    </lineage>
</organism>
<keyword evidence="2" id="KW-1185">Reference proteome</keyword>
<dbReference type="AlphaFoldDB" id="A0AAW5HXD3"/>